<feature type="compositionally biased region" description="Polar residues" evidence="6">
    <location>
        <begin position="400"/>
        <end position="413"/>
    </location>
</feature>
<dbReference type="PANTHER" id="PTHR33304">
    <property type="match status" value="1"/>
</dbReference>
<reference evidence="8 9" key="1">
    <citation type="journal article" date="2010" name="Nature">
        <title>Genome sequencing and analysis of the model grass Brachypodium distachyon.</title>
        <authorList>
            <consortium name="International Brachypodium Initiative"/>
        </authorList>
    </citation>
    <scope>NUCLEOTIDE SEQUENCE [LARGE SCALE GENOMIC DNA]</scope>
    <source>
        <strain evidence="8">Bd21</strain>
        <strain evidence="9">cv. Bd21</strain>
    </source>
</reference>
<dbReference type="AlphaFoldDB" id="A0A0Q3PCD5"/>
<evidence type="ECO:0000256" key="5">
    <source>
        <dbReference type="ARBA" id="ARBA00023163"/>
    </source>
</evidence>
<keyword evidence="2" id="KW-0863">Zinc-finger</keyword>
<name>A0A0Q3PCD5_BRADI</name>
<feature type="region of interest" description="Disordered" evidence="6">
    <location>
        <begin position="470"/>
        <end position="514"/>
    </location>
</feature>
<evidence type="ECO:0000256" key="6">
    <source>
        <dbReference type="SAM" id="MobiDB-lite"/>
    </source>
</evidence>
<feature type="region of interest" description="Disordered" evidence="6">
    <location>
        <begin position="226"/>
        <end position="321"/>
    </location>
</feature>
<dbReference type="KEGG" id="bdi:100845718"/>
<organism evidence="8">
    <name type="scientific">Brachypodium distachyon</name>
    <name type="common">Purple false brome</name>
    <name type="synonym">Trachynia distachya</name>
    <dbReference type="NCBI Taxonomy" id="15368"/>
    <lineage>
        <taxon>Eukaryota</taxon>
        <taxon>Viridiplantae</taxon>
        <taxon>Streptophyta</taxon>
        <taxon>Embryophyta</taxon>
        <taxon>Tracheophyta</taxon>
        <taxon>Spermatophyta</taxon>
        <taxon>Magnoliopsida</taxon>
        <taxon>Liliopsida</taxon>
        <taxon>Poales</taxon>
        <taxon>Poaceae</taxon>
        <taxon>BOP clade</taxon>
        <taxon>Pooideae</taxon>
        <taxon>Stipodae</taxon>
        <taxon>Brachypodieae</taxon>
        <taxon>Brachypodium</taxon>
    </lineage>
</organism>
<dbReference type="SMART" id="SM00249">
    <property type="entry name" value="PHD"/>
    <property type="match status" value="2"/>
</dbReference>
<evidence type="ECO:0000313" key="8">
    <source>
        <dbReference type="EMBL" id="KQJ86825.1"/>
    </source>
</evidence>
<dbReference type="Gene3D" id="3.30.40.10">
    <property type="entry name" value="Zinc/RING finger domain, C3HC4 (zinc finger)"/>
    <property type="match status" value="2"/>
</dbReference>
<evidence type="ECO:0000256" key="3">
    <source>
        <dbReference type="ARBA" id="ARBA00022833"/>
    </source>
</evidence>
<evidence type="ECO:0000313" key="10">
    <source>
        <dbReference type="Proteomes" id="UP000008810"/>
    </source>
</evidence>
<dbReference type="STRING" id="15368.A0A0Q3PCD5"/>
<protein>
    <recommendedName>
        <fullName evidence="7">Zinc finger PHD-type domain-containing protein</fullName>
    </recommendedName>
</protein>
<evidence type="ECO:0000256" key="1">
    <source>
        <dbReference type="ARBA" id="ARBA00022723"/>
    </source>
</evidence>
<dbReference type="GO" id="GO:0008270">
    <property type="term" value="F:zinc ion binding"/>
    <property type="evidence" value="ECO:0007669"/>
    <property type="project" value="UniProtKB-KW"/>
</dbReference>
<keyword evidence="10" id="KW-1185">Reference proteome</keyword>
<dbReference type="Gramene" id="KQJ86825">
    <property type="protein sequence ID" value="KQJ86825"/>
    <property type="gene ID" value="BRADI_4g07950v3"/>
</dbReference>
<sequence>MDDLVSDAEENIASCEETSSEETEDVKVCDICGDVGKEKKLAVCCRCNDGAAHTYCMRVMIKEVPESGWLCEECQAEVEIEKKKLEESQVNVGMISSENRVDNGNVGHKDSREENQGNDITVKRKEEGMSNVAAWNKRLNTHTEAKSYEEIEDVKVCDICGDVGEVEKLAICGRCNDGAEHVYCMRVMMEKVPDVKWLCEACQSEVEITKKRMKLQKLEVMVGTSQGQSFEGQTNKLVNDRNSRSSSEAEMVGSKEPNMRNQPDGMASTRTEKDAGINSVIREKLSEPGGVSMQGDSRKRVPPSHESSLKLDSKKGKEPTRQMLSSLLSHARKNQAPALCGKLANNQATPLHGSLSKSISFNNSKVPKVKPLVIEVPPKPKNFKGPLSCITKQKGPMSTLAKSASFKQPNSSEPHGEEPRLMNSPMNRNVTDKRGASISGYPSDAASMIAPFSSEAQSAAQCLNNRNNMDNLGMPYRQGGMNSGAQRKVIQNPDTSRVDKIKNPPSLKSRASSSSQTMRCERCNDVGHSILLCPVDRFSLFARKPLNEQTNGQTARSNRTSEATTLVVTEDDILRSADQPEPILKRRPCHNSLYKPIDVSCNSSSHAQSNEQKMGNCISTPSSASSVHCLELKYKEHQAVSAMGRRYLDSNSTELTDKTPIFSPSDEGTAPTFPELACIWQGCFELWRTGKSPELCEGLQVHLSSSASPKVLEIAKKFPSKIQLEELPRQNLWPLQFHENVPIYDSIGLFFFARDIQSYENHYNKLVENMLKDDLALRGNIETAELLIFPSNILSKNFQRWNMLYYLWGVFRVRRNGTCEDLQCLQPLEANHERCHYGENSNHPLCRGPPEYQHPDSITASFSTNNSSAINDFVTAPTRKNQEHAYSEQEEKMRDCADHNEPGKANTVVNHDNAEHLMDANHVNTTQVCSHNADHISHVSGGAHKRDVDTANWADEVNVSHKKIKLDNGCSVKPMSG</sequence>
<dbReference type="OrthoDB" id="787137at2759"/>
<keyword evidence="4" id="KW-0805">Transcription regulation</keyword>
<dbReference type="SUPFAM" id="SSF57903">
    <property type="entry name" value="FYVE/PHD zinc finger"/>
    <property type="match status" value="2"/>
</dbReference>
<dbReference type="InterPro" id="IPR001965">
    <property type="entry name" value="Znf_PHD"/>
</dbReference>
<proteinExistence type="predicted"/>
<dbReference type="EMBL" id="CM000883">
    <property type="protein sequence ID" value="KQJ86825.1"/>
    <property type="molecule type" value="Genomic_DNA"/>
</dbReference>
<keyword evidence="3" id="KW-0862">Zinc</keyword>
<feature type="domain" description="Zinc finger PHD-type" evidence="7">
    <location>
        <begin position="28"/>
        <end position="75"/>
    </location>
</feature>
<keyword evidence="5" id="KW-0804">Transcription</keyword>
<dbReference type="InterPro" id="IPR013083">
    <property type="entry name" value="Znf_RING/FYVE/PHD"/>
</dbReference>
<reference evidence="9" key="3">
    <citation type="submission" date="2018-08" db="UniProtKB">
        <authorList>
            <consortium name="EnsemblPlants"/>
        </authorList>
    </citation>
    <scope>IDENTIFICATION</scope>
    <source>
        <strain evidence="9">cv. Bd21</strain>
    </source>
</reference>
<dbReference type="ExpressionAtlas" id="A0A0Q3PCD5">
    <property type="expression patterns" value="baseline"/>
</dbReference>
<feature type="compositionally biased region" description="Basic and acidic residues" evidence="6">
    <location>
        <begin position="270"/>
        <end position="286"/>
    </location>
</feature>
<dbReference type="EnsemblPlants" id="KQJ86825">
    <property type="protein sequence ID" value="KQJ86825"/>
    <property type="gene ID" value="BRADI_4g07950v3"/>
</dbReference>
<evidence type="ECO:0000256" key="2">
    <source>
        <dbReference type="ARBA" id="ARBA00022771"/>
    </source>
</evidence>
<feature type="compositionally biased region" description="Basic and acidic residues" evidence="6">
    <location>
        <begin position="307"/>
        <end position="320"/>
    </location>
</feature>
<evidence type="ECO:0000256" key="4">
    <source>
        <dbReference type="ARBA" id="ARBA00023015"/>
    </source>
</evidence>
<dbReference type="InterPro" id="IPR049914">
    <property type="entry name" value="PHD1-3/5-6"/>
</dbReference>
<evidence type="ECO:0000313" key="9">
    <source>
        <dbReference type="EnsemblPlants" id="KQJ86825"/>
    </source>
</evidence>
<dbReference type="InterPro" id="IPR056280">
    <property type="entry name" value="AIPP2-like_SPOC"/>
</dbReference>
<feature type="domain" description="Zinc finger PHD-type" evidence="7">
    <location>
        <begin position="156"/>
        <end position="203"/>
    </location>
</feature>
<dbReference type="InterPro" id="IPR011011">
    <property type="entry name" value="Znf_FYVE_PHD"/>
</dbReference>
<dbReference type="Proteomes" id="UP000008810">
    <property type="component" value="Chromosome 4"/>
</dbReference>
<keyword evidence="1" id="KW-0479">Metal-binding</keyword>
<dbReference type="GO" id="GO:0140566">
    <property type="term" value="F:histone reader activity"/>
    <property type="evidence" value="ECO:0007669"/>
    <property type="project" value="InterPro"/>
</dbReference>
<dbReference type="RefSeq" id="XP_010237283.1">
    <property type="nucleotide sequence ID" value="XM_010238981.3"/>
</dbReference>
<evidence type="ECO:0000259" key="7">
    <source>
        <dbReference type="SMART" id="SM00249"/>
    </source>
</evidence>
<feature type="region of interest" description="Disordered" evidence="6">
    <location>
        <begin position="396"/>
        <end position="439"/>
    </location>
</feature>
<dbReference type="GeneID" id="100845718"/>
<feature type="compositionally biased region" description="Polar residues" evidence="6">
    <location>
        <begin position="226"/>
        <end position="237"/>
    </location>
</feature>
<dbReference type="Pfam" id="PF23121">
    <property type="entry name" value="SPOC_AIPP2"/>
    <property type="match status" value="1"/>
</dbReference>
<reference evidence="8" key="2">
    <citation type="submission" date="2017-06" db="EMBL/GenBank/DDBJ databases">
        <title>WGS assembly of Brachypodium distachyon.</title>
        <authorList>
            <consortium name="The International Brachypodium Initiative"/>
            <person name="Lucas S."/>
            <person name="Harmon-Smith M."/>
            <person name="Lail K."/>
            <person name="Tice H."/>
            <person name="Grimwood J."/>
            <person name="Bruce D."/>
            <person name="Barry K."/>
            <person name="Shu S."/>
            <person name="Lindquist E."/>
            <person name="Wang M."/>
            <person name="Pitluck S."/>
            <person name="Vogel J.P."/>
            <person name="Garvin D.F."/>
            <person name="Mockler T.C."/>
            <person name="Schmutz J."/>
            <person name="Rokhsar D."/>
            <person name="Bevan M.W."/>
        </authorList>
    </citation>
    <scope>NUCLEOTIDE SEQUENCE</scope>
    <source>
        <strain evidence="8">Bd21</strain>
    </source>
</reference>
<dbReference type="GO" id="GO:0034244">
    <property type="term" value="P:negative regulation of transcription elongation by RNA polymerase II"/>
    <property type="evidence" value="ECO:0007669"/>
    <property type="project" value="InterPro"/>
</dbReference>
<dbReference type="PANTHER" id="PTHR33304:SF48">
    <property type="entry name" value="ZINC FINGER PHD-TYPE DOMAIN-CONTAINING PROTEIN"/>
    <property type="match status" value="1"/>
</dbReference>
<gene>
    <name evidence="9" type="primary">LOC100845718</name>
    <name evidence="8" type="ORF">BRADI_4g07950v3</name>
</gene>
<accession>A0A0Q3PCD5</accession>